<sequence>MVKKQKKPSRRPFGRPKDGPGPQETFVGEFQVEQAQTPPPVGGSQHTIRLSPPAQAQAQYEFGLVPSSSVHRSNSTPERGRKGRKDGASSVRHSERRPSTSAHSVASSSSARVSRREAAEDAPQPGPSGRRRPSMAGHRPTLSHPYLPVGGHFPRRHSSTMLAAEMSPDDDMSTAGPNSWPRDVHLPASTHALPDPLLQPMSQVAYRGSDRQAPVTPGFGRGQYPTPGLTPSTLYDTPSTSSLPLLSPSSFSHRHRTYEPPELSPTDPLYHWRQYSSVPHTPLSMRGGSIPPSVQSESSPYLDSLFDFSPTFGPIVGPVGEYYR</sequence>
<proteinExistence type="predicted"/>
<evidence type="ECO:0000313" key="2">
    <source>
        <dbReference type="EMBL" id="RPD58914.1"/>
    </source>
</evidence>
<reference evidence="2" key="1">
    <citation type="journal article" date="2018" name="Genome Biol. Evol.">
        <title>Genomics and development of Lentinus tigrinus, a white-rot wood-decaying mushroom with dimorphic fruiting bodies.</title>
        <authorList>
            <person name="Wu B."/>
            <person name="Xu Z."/>
            <person name="Knudson A."/>
            <person name="Carlson A."/>
            <person name="Chen N."/>
            <person name="Kovaka S."/>
            <person name="LaButti K."/>
            <person name="Lipzen A."/>
            <person name="Pennachio C."/>
            <person name="Riley R."/>
            <person name="Schakwitz W."/>
            <person name="Umezawa K."/>
            <person name="Ohm R.A."/>
            <person name="Grigoriev I.V."/>
            <person name="Nagy L.G."/>
            <person name="Gibbons J."/>
            <person name="Hibbett D."/>
        </authorList>
    </citation>
    <scope>NUCLEOTIDE SEQUENCE [LARGE SCALE GENOMIC DNA]</scope>
    <source>
        <strain evidence="2">ALCF2SS1-6</strain>
    </source>
</reference>
<evidence type="ECO:0000256" key="1">
    <source>
        <dbReference type="SAM" id="MobiDB-lite"/>
    </source>
</evidence>
<feature type="compositionally biased region" description="Polar residues" evidence="1">
    <location>
        <begin position="44"/>
        <end position="58"/>
    </location>
</feature>
<name>A0A5C2S771_9APHY</name>
<evidence type="ECO:0000313" key="3">
    <source>
        <dbReference type="Proteomes" id="UP000313359"/>
    </source>
</evidence>
<feature type="region of interest" description="Disordered" evidence="1">
    <location>
        <begin position="1"/>
        <end position="156"/>
    </location>
</feature>
<organism evidence="2 3">
    <name type="scientific">Lentinus tigrinus ALCF2SS1-6</name>
    <dbReference type="NCBI Taxonomy" id="1328759"/>
    <lineage>
        <taxon>Eukaryota</taxon>
        <taxon>Fungi</taxon>
        <taxon>Dikarya</taxon>
        <taxon>Basidiomycota</taxon>
        <taxon>Agaricomycotina</taxon>
        <taxon>Agaricomycetes</taxon>
        <taxon>Polyporales</taxon>
        <taxon>Polyporaceae</taxon>
        <taxon>Lentinus</taxon>
    </lineage>
</organism>
<dbReference type="AlphaFoldDB" id="A0A5C2S771"/>
<dbReference type="Proteomes" id="UP000313359">
    <property type="component" value="Unassembled WGS sequence"/>
</dbReference>
<feature type="region of interest" description="Disordered" evidence="1">
    <location>
        <begin position="208"/>
        <end position="262"/>
    </location>
</feature>
<keyword evidence="3" id="KW-1185">Reference proteome</keyword>
<dbReference type="OrthoDB" id="2755220at2759"/>
<accession>A0A5C2S771</accession>
<protein>
    <submittedName>
        <fullName evidence="2">Uncharacterized protein</fullName>
    </submittedName>
</protein>
<feature type="compositionally biased region" description="Basic residues" evidence="1">
    <location>
        <begin position="1"/>
        <end position="14"/>
    </location>
</feature>
<feature type="compositionally biased region" description="Polar residues" evidence="1">
    <location>
        <begin position="66"/>
        <end position="77"/>
    </location>
</feature>
<dbReference type="EMBL" id="ML122272">
    <property type="protein sequence ID" value="RPD58914.1"/>
    <property type="molecule type" value="Genomic_DNA"/>
</dbReference>
<gene>
    <name evidence="2" type="ORF">L227DRAFT_169201</name>
</gene>
<feature type="compositionally biased region" description="Low complexity" evidence="1">
    <location>
        <begin position="101"/>
        <end position="112"/>
    </location>
</feature>
<feature type="compositionally biased region" description="Low complexity" evidence="1">
    <location>
        <begin position="229"/>
        <end position="251"/>
    </location>
</feature>